<feature type="chain" id="PRO_5017796413" evidence="2">
    <location>
        <begin position="17"/>
        <end position="168"/>
    </location>
</feature>
<evidence type="ECO:0000256" key="2">
    <source>
        <dbReference type="SAM" id="SignalP"/>
    </source>
</evidence>
<reference evidence="3 4" key="1">
    <citation type="submission" date="2018-07" db="EMBL/GenBank/DDBJ databases">
        <title>The genomes of Aspergillus section Nigri reveals drivers in fungal speciation.</title>
        <authorList>
            <consortium name="DOE Joint Genome Institute"/>
            <person name="Vesth T.C."/>
            <person name="Nybo J."/>
            <person name="Theobald S."/>
            <person name="Brandl J."/>
            <person name="Frisvad J.C."/>
            <person name="Nielsen K.F."/>
            <person name="Lyhne E.K."/>
            <person name="Kogle M.E."/>
            <person name="Kuo A."/>
            <person name="Riley R."/>
            <person name="Clum A."/>
            <person name="Nolan M."/>
            <person name="Lipzen A."/>
            <person name="Salamov A."/>
            <person name="Henrissat B."/>
            <person name="Wiebenga A."/>
            <person name="De vries R.P."/>
            <person name="Grigoriev I.V."/>
            <person name="Mortensen U.H."/>
            <person name="Andersen M.R."/>
            <person name="Baker S.E."/>
        </authorList>
    </citation>
    <scope>NUCLEOTIDE SEQUENCE [LARGE SCALE GENOMIC DNA]</scope>
    <source>
        <strain evidence="3 4">CBS 139.54b</strain>
    </source>
</reference>
<keyword evidence="1" id="KW-0472">Membrane</keyword>
<accession>A0A3F3Q5K0</accession>
<keyword evidence="4" id="KW-1185">Reference proteome</keyword>
<keyword evidence="1" id="KW-1133">Transmembrane helix</keyword>
<keyword evidence="1" id="KW-0812">Transmembrane</keyword>
<gene>
    <name evidence="3" type="ORF">BDQ94DRAFT_23858</name>
</gene>
<evidence type="ECO:0000256" key="1">
    <source>
        <dbReference type="SAM" id="Phobius"/>
    </source>
</evidence>
<dbReference type="Proteomes" id="UP000253729">
    <property type="component" value="Unassembled WGS sequence"/>
</dbReference>
<feature type="transmembrane region" description="Helical" evidence="1">
    <location>
        <begin position="143"/>
        <end position="165"/>
    </location>
</feature>
<proteinExistence type="predicted"/>
<name>A0A3F3Q5K0_9EURO</name>
<feature type="signal peptide" evidence="2">
    <location>
        <begin position="1"/>
        <end position="16"/>
    </location>
</feature>
<protein>
    <submittedName>
        <fullName evidence="3">Uncharacterized protein</fullName>
    </submittedName>
</protein>
<keyword evidence="2" id="KW-0732">Signal</keyword>
<dbReference type="AlphaFoldDB" id="A0A3F3Q5K0"/>
<evidence type="ECO:0000313" key="3">
    <source>
        <dbReference type="EMBL" id="RDH34202.1"/>
    </source>
</evidence>
<dbReference type="EMBL" id="KZ852044">
    <property type="protein sequence ID" value="RDH34202.1"/>
    <property type="molecule type" value="Genomic_DNA"/>
</dbReference>
<dbReference type="RefSeq" id="XP_026627224.1">
    <property type="nucleotide sequence ID" value="XM_026775301.1"/>
</dbReference>
<dbReference type="GeneID" id="38143657"/>
<organism evidence="3 4">
    <name type="scientific">Aspergillus welwitschiae</name>
    <dbReference type="NCBI Taxonomy" id="1341132"/>
    <lineage>
        <taxon>Eukaryota</taxon>
        <taxon>Fungi</taxon>
        <taxon>Dikarya</taxon>
        <taxon>Ascomycota</taxon>
        <taxon>Pezizomycotina</taxon>
        <taxon>Eurotiomycetes</taxon>
        <taxon>Eurotiomycetidae</taxon>
        <taxon>Eurotiales</taxon>
        <taxon>Aspergillaceae</taxon>
        <taxon>Aspergillus</taxon>
        <taxon>Aspergillus subgen. Circumdati</taxon>
    </lineage>
</organism>
<sequence length="168" mass="19671">MGFGLIIYLFYRLCCGYGRMYVDIERGIHYIVYYCDCCCIYPNNPFFSCLAGNENQKKRKTSCGKRIMKCYTPFNKQRKKTVHPIQTDKQQDILWESHIRPRPFHSTPLHHRPNPYSHIGTHLISIVSFCFALLSSTLNRESIMVSVSVSVSIFAPYIFGFFRIFTRS</sequence>
<evidence type="ECO:0000313" key="4">
    <source>
        <dbReference type="Proteomes" id="UP000253729"/>
    </source>
</evidence>